<gene>
    <name evidence="3" type="ORF">SAMN04488694_1444</name>
    <name evidence="2" type="ORF">SAMN05192552_103430</name>
</gene>
<evidence type="ECO:0000313" key="5">
    <source>
        <dbReference type="Proteomes" id="UP000324021"/>
    </source>
</evidence>
<dbReference type="EMBL" id="FOIC01000044">
    <property type="protein sequence ID" value="SEU09794.1"/>
    <property type="molecule type" value="Genomic_DNA"/>
</dbReference>
<dbReference type="AlphaFoldDB" id="A0A1G6W5Y3"/>
<feature type="region of interest" description="Disordered" evidence="1">
    <location>
        <begin position="1"/>
        <end position="21"/>
    </location>
</feature>
<organism evidence="2 5">
    <name type="scientific">Natrinema hispanicum</name>
    <dbReference type="NCBI Taxonomy" id="392421"/>
    <lineage>
        <taxon>Archaea</taxon>
        <taxon>Methanobacteriati</taxon>
        <taxon>Methanobacteriota</taxon>
        <taxon>Stenosarchaea group</taxon>
        <taxon>Halobacteria</taxon>
        <taxon>Halobacteriales</taxon>
        <taxon>Natrialbaceae</taxon>
        <taxon>Natrinema</taxon>
    </lineage>
</organism>
<evidence type="ECO:0000313" key="2">
    <source>
        <dbReference type="EMBL" id="SDD61350.1"/>
    </source>
</evidence>
<evidence type="ECO:0000313" key="4">
    <source>
        <dbReference type="Proteomes" id="UP000199320"/>
    </source>
</evidence>
<protein>
    <submittedName>
        <fullName evidence="2">Uncharacterized protein</fullName>
    </submittedName>
</protein>
<dbReference type="RefSeq" id="WP_092935759.1">
    <property type="nucleotide sequence ID" value="NZ_FMZP01000034.1"/>
</dbReference>
<dbReference type="Proteomes" id="UP000199320">
    <property type="component" value="Unassembled WGS sequence"/>
</dbReference>
<proteinExistence type="predicted"/>
<keyword evidence="4" id="KW-1185">Reference proteome</keyword>
<accession>A0A1G6W5Y3</accession>
<reference evidence="4 5" key="2">
    <citation type="submission" date="2016-10" db="EMBL/GenBank/DDBJ databases">
        <authorList>
            <person name="Varghese N."/>
            <person name="Submissions S."/>
        </authorList>
    </citation>
    <scope>NUCLEOTIDE SEQUENCE [LARGE SCALE GENOMIC DNA]</scope>
    <source>
        <strain evidence="2 5">CDM_1</strain>
        <strain evidence="4">CDM_6</strain>
    </source>
</reference>
<reference evidence="3" key="1">
    <citation type="submission" date="2016-10" db="EMBL/GenBank/DDBJ databases">
        <authorList>
            <person name="de Groot N.N."/>
        </authorList>
    </citation>
    <scope>NUCLEOTIDE SEQUENCE [LARGE SCALE GENOMIC DNA]</scope>
    <source>
        <strain evidence="3">CDM_6</strain>
    </source>
</reference>
<dbReference type="OrthoDB" id="254771at2157"/>
<sequence>MSNRSQLRFIHRNESAAEQDSTNRIAQVYRHSDGYPESVLQDLTRLKQLLDETRTERGPSYAAAQFIFLEMLSSMSLYMDKRCERSIRADQPEDLLDPSNMAHLEQPLFLLGHGVEDSATGIHGDEEYLDIVELPTQAPFDEPAEWTVKVSDHAGFPRWDGPTDEAFEQASWQFQGSLEAALEELRVKSVCNDARFRTCYQQRGPQQR</sequence>
<dbReference type="Proteomes" id="UP000324021">
    <property type="component" value="Unassembled WGS sequence"/>
</dbReference>
<dbReference type="EMBL" id="FMZP01000034">
    <property type="protein sequence ID" value="SDD61350.1"/>
    <property type="molecule type" value="Genomic_DNA"/>
</dbReference>
<evidence type="ECO:0000256" key="1">
    <source>
        <dbReference type="SAM" id="MobiDB-lite"/>
    </source>
</evidence>
<evidence type="ECO:0000313" key="3">
    <source>
        <dbReference type="EMBL" id="SEU09794.1"/>
    </source>
</evidence>
<name>A0A1G6W5Y3_9EURY</name>